<dbReference type="Proteomes" id="UP000243579">
    <property type="component" value="Unassembled WGS sequence"/>
</dbReference>
<dbReference type="OrthoDB" id="67726at2759"/>
<dbReference type="InterPro" id="IPR036034">
    <property type="entry name" value="PDZ_sf"/>
</dbReference>
<accession>A0A1V9ZBD8</accession>
<organism evidence="3 4">
    <name type="scientific">Achlya hypogyna</name>
    <name type="common">Oomycete</name>
    <name type="synonym">Protoachlya hypogyna</name>
    <dbReference type="NCBI Taxonomy" id="1202772"/>
    <lineage>
        <taxon>Eukaryota</taxon>
        <taxon>Sar</taxon>
        <taxon>Stramenopiles</taxon>
        <taxon>Oomycota</taxon>
        <taxon>Saprolegniomycetes</taxon>
        <taxon>Saprolegniales</taxon>
        <taxon>Achlyaceae</taxon>
        <taxon>Achlya</taxon>
    </lineage>
</organism>
<evidence type="ECO:0000313" key="3">
    <source>
        <dbReference type="EMBL" id="OQR95326.1"/>
    </source>
</evidence>
<comment type="caution">
    <text evidence="3">The sequence shown here is derived from an EMBL/GenBank/DDBJ whole genome shotgun (WGS) entry which is preliminary data.</text>
</comment>
<dbReference type="AlphaFoldDB" id="A0A1V9ZBD8"/>
<proteinExistence type="predicted"/>
<sequence length="323" mass="35038">MTADAPVPLRLVVKLRMFDLSWNPSLPAETLLAQARDLAEAGLPLDALYNATQEHEIDLKKPLAHSVAPNDVVEAKSLLEMPDDSYASLPWLSATTSADGLFYQQLCAMAIVGQRENRRAAKEKRLAEKQADHLLSLFALYLQTSPDQPNLEPEAPRVVRSRRAASAPAPVIAPPSPMRSPEPLTSPEHDVGAFTDSDTDDLPPSPPRSAPRAVVAVPPPAIKVAKPPEEIFDVVFTQKSIGLKLIIDDAKRFAIVRECMDGSEASRYPDIRPGVAVLAVNGQSVHGIGLNRTLSRLREAPRPVVVRFGHSTKAKGGSWSDLL</sequence>
<feature type="region of interest" description="Disordered" evidence="1">
    <location>
        <begin position="146"/>
        <end position="213"/>
    </location>
</feature>
<dbReference type="EMBL" id="JNBR01000328">
    <property type="protein sequence ID" value="OQR95326.1"/>
    <property type="molecule type" value="Genomic_DNA"/>
</dbReference>
<dbReference type="SUPFAM" id="SSF50156">
    <property type="entry name" value="PDZ domain-like"/>
    <property type="match status" value="1"/>
</dbReference>
<dbReference type="PROSITE" id="PS50106">
    <property type="entry name" value="PDZ"/>
    <property type="match status" value="1"/>
</dbReference>
<feature type="compositionally biased region" description="Pro residues" evidence="1">
    <location>
        <begin position="171"/>
        <end position="180"/>
    </location>
</feature>
<evidence type="ECO:0000259" key="2">
    <source>
        <dbReference type="PROSITE" id="PS50106"/>
    </source>
</evidence>
<dbReference type="InterPro" id="IPR001478">
    <property type="entry name" value="PDZ"/>
</dbReference>
<evidence type="ECO:0000313" key="4">
    <source>
        <dbReference type="Proteomes" id="UP000243579"/>
    </source>
</evidence>
<gene>
    <name evidence="3" type="ORF">ACHHYP_00105</name>
</gene>
<dbReference type="Gene3D" id="2.30.42.10">
    <property type="match status" value="1"/>
</dbReference>
<name>A0A1V9ZBD8_ACHHY</name>
<keyword evidence="4" id="KW-1185">Reference proteome</keyword>
<feature type="domain" description="PDZ" evidence="2">
    <location>
        <begin position="221"/>
        <end position="312"/>
    </location>
</feature>
<protein>
    <recommendedName>
        <fullName evidence="2">PDZ domain-containing protein</fullName>
    </recommendedName>
</protein>
<evidence type="ECO:0000256" key="1">
    <source>
        <dbReference type="SAM" id="MobiDB-lite"/>
    </source>
</evidence>
<reference evidence="3 4" key="1">
    <citation type="journal article" date="2014" name="Genome Biol. Evol.">
        <title>The secreted proteins of Achlya hypogyna and Thraustotheca clavata identify the ancestral oomycete secretome and reveal gene acquisitions by horizontal gene transfer.</title>
        <authorList>
            <person name="Misner I."/>
            <person name="Blouin N."/>
            <person name="Leonard G."/>
            <person name="Richards T.A."/>
            <person name="Lane C.E."/>
        </authorList>
    </citation>
    <scope>NUCLEOTIDE SEQUENCE [LARGE SCALE GENOMIC DNA]</scope>
    <source>
        <strain evidence="3 4">ATCC 48635</strain>
    </source>
</reference>